<dbReference type="Gene3D" id="1.10.287.110">
    <property type="entry name" value="DnaJ domain"/>
    <property type="match status" value="1"/>
</dbReference>
<feature type="region of interest" description="Disordered" evidence="2">
    <location>
        <begin position="65"/>
        <end position="238"/>
    </location>
</feature>
<dbReference type="AlphaFoldDB" id="A0A9D2HED7"/>
<dbReference type="InterPro" id="IPR008971">
    <property type="entry name" value="HSP40/DnaJ_pept-bd"/>
</dbReference>
<dbReference type="PANTHER" id="PTHR43096:SF52">
    <property type="entry name" value="DNAJ HOMOLOG 1, MITOCHONDRIAL-RELATED"/>
    <property type="match status" value="1"/>
</dbReference>
<reference evidence="4" key="1">
    <citation type="journal article" date="2021" name="PeerJ">
        <title>Extensive microbial diversity within the chicken gut microbiome revealed by metagenomics and culture.</title>
        <authorList>
            <person name="Gilroy R."/>
            <person name="Ravi A."/>
            <person name="Getino M."/>
            <person name="Pursley I."/>
            <person name="Horton D.L."/>
            <person name="Alikhan N.F."/>
            <person name="Baker D."/>
            <person name="Gharbi K."/>
            <person name="Hall N."/>
            <person name="Watson M."/>
            <person name="Adriaenssens E.M."/>
            <person name="Foster-Nyarko E."/>
            <person name="Jarju S."/>
            <person name="Secka A."/>
            <person name="Antonio M."/>
            <person name="Oren A."/>
            <person name="Chaudhuri R.R."/>
            <person name="La Ragione R."/>
            <person name="Hildebrand F."/>
            <person name="Pallen M.J."/>
        </authorList>
    </citation>
    <scope>NUCLEOTIDE SEQUENCE</scope>
    <source>
        <strain evidence="4">CHK186-16707</strain>
    </source>
</reference>
<dbReference type="Proteomes" id="UP000824225">
    <property type="component" value="Unassembled WGS sequence"/>
</dbReference>
<proteinExistence type="predicted"/>
<dbReference type="PROSITE" id="PS50076">
    <property type="entry name" value="DNAJ_2"/>
    <property type="match status" value="1"/>
</dbReference>
<keyword evidence="1" id="KW-0143">Chaperone</keyword>
<dbReference type="CDD" id="cd06257">
    <property type="entry name" value="DnaJ"/>
    <property type="match status" value="1"/>
</dbReference>
<sequence>MKAAALSLKECYAMLGVEPGADLDAVKHAYRKRAFELHPDLNPGDGASRDFQKLNEAYVTLLRTLAPSTSPGASGSRPGNARTGHDAYAEQARREREEKERRERKEQERRERREQEREARERREREEKERREAERRERLQREIDRQEAERRERQAKAKEEKARRDEAFRAAEREREEKLREAERQRGAEPRAEAYRRTYGHTRPTASGPEGRTSAASGGSGAGPGRNVSGSPTEAADTGREELLRELLNDPFARRVYEDIYSEVRNRRNTPSKPAPQPRKFQMEWGGKAFQVDLTGGIGHALKGWMRSQIDEEQELFFPAANLFPGARIRLQIRHGFSGELRTVDITLPQDFAPGKPIRLKGMGKKLGRWQGDLYLTFQIKERGSS</sequence>
<evidence type="ECO:0000256" key="2">
    <source>
        <dbReference type="SAM" id="MobiDB-lite"/>
    </source>
</evidence>
<name>A0A9D2HED7_9BACT</name>
<dbReference type="GO" id="GO:0051082">
    <property type="term" value="F:unfolded protein binding"/>
    <property type="evidence" value="ECO:0007669"/>
    <property type="project" value="InterPro"/>
</dbReference>
<dbReference type="EMBL" id="DXAN01000016">
    <property type="protein sequence ID" value="HJA08530.1"/>
    <property type="molecule type" value="Genomic_DNA"/>
</dbReference>
<dbReference type="SMART" id="SM00271">
    <property type="entry name" value="DnaJ"/>
    <property type="match status" value="1"/>
</dbReference>
<dbReference type="SUPFAM" id="SSF46565">
    <property type="entry name" value="Chaperone J-domain"/>
    <property type="match status" value="1"/>
</dbReference>
<accession>A0A9D2HED7</accession>
<dbReference type="GO" id="GO:0005737">
    <property type="term" value="C:cytoplasm"/>
    <property type="evidence" value="ECO:0007669"/>
    <property type="project" value="TreeGrafter"/>
</dbReference>
<feature type="domain" description="J" evidence="3">
    <location>
        <begin position="10"/>
        <end position="89"/>
    </location>
</feature>
<evidence type="ECO:0000259" key="3">
    <source>
        <dbReference type="PROSITE" id="PS50076"/>
    </source>
</evidence>
<dbReference type="InterPro" id="IPR036869">
    <property type="entry name" value="J_dom_sf"/>
</dbReference>
<dbReference type="InterPro" id="IPR001623">
    <property type="entry name" value="DnaJ_domain"/>
</dbReference>
<organism evidence="4 5">
    <name type="scientific">Candidatus Mailhella merdigallinarum</name>
    <dbReference type="NCBI Taxonomy" id="2838658"/>
    <lineage>
        <taxon>Bacteria</taxon>
        <taxon>Pseudomonadati</taxon>
        <taxon>Thermodesulfobacteriota</taxon>
        <taxon>Desulfovibrionia</taxon>
        <taxon>Desulfovibrionales</taxon>
        <taxon>Desulfovibrionaceae</taxon>
        <taxon>Mailhella</taxon>
    </lineage>
</organism>
<dbReference type="Pfam" id="PF00226">
    <property type="entry name" value="DnaJ"/>
    <property type="match status" value="1"/>
</dbReference>
<dbReference type="SUPFAM" id="SSF49493">
    <property type="entry name" value="HSP40/DnaJ peptide-binding domain"/>
    <property type="match status" value="1"/>
</dbReference>
<comment type="caution">
    <text evidence="4">The sequence shown here is derived from an EMBL/GenBank/DDBJ whole genome shotgun (WGS) entry which is preliminary data.</text>
</comment>
<dbReference type="PRINTS" id="PR00625">
    <property type="entry name" value="JDOMAIN"/>
</dbReference>
<dbReference type="PANTHER" id="PTHR43096">
    <property type="entry name" value="DNAJ HOMOLOG 1, MITOCHONDRIAL-RELATED"/>
    <property type="match status" value="1"/>
</dbReference>
<feature type="compositionally biased region" description="Basic and acidic residues" evidence="2">
    <location>
        <begin position="83"/>
        <end position="196"/>
    </location>
</feature>
<evidence type="ECO:0000313" key="5">
    <source>
        <dbReference type="Proteomes" id="UP000824225"/>
    </source>
</evidence>
<reference evidence="4" key="2">
    <citation type="submission" date="2021-04" db="EMBL/GenBank/DDBJ databases">
        <authorList>
            <person name="Gilroy R."/>
        </authorList>
    </citation>
    <scope>NUCLEOTIDE SEQUENCE</scope>
    <source>
        <strain evidence="4">CHK186-16707</strain>
    </source>
</reference>
<protein>
    <submittedName>
        <fullName evidence="4">J domain-containing protein</fullName>
    </submittedName>
</protein>
<evidence type="ECO:0000313" key="4">
    <source>
        <dbReference type="EMBL" id="HJA08530.1"/>
    </source>
</evidence>
<gene>
    <name evidence="4" type="ORF">H9962_05005</name>
</gene>
<dbReference type="GO" id="GO:0042026">
    <property type="term" value="P:protein refolding"/>
    <property type="evidence" value="ECO:0007669"/>
    <property type="project" value="TreeGrafter"/>
</dbReference>
<evidence type="ECO:0000256" key="1">
    <source>
        <dbReference type="ARBA" id="ARBA00023186"/>
    </source>
</evidence>